<evidence type="ECO:0000313" key="1">
    <source>
        <dbReference type="EMBL" id="WRQ86714.1"/>
    </source>
</evidence>
<organism evidence="1 2">
    <name type="scientific">Actomonas aquatica</name>
    <dbReference type="NCBI Taxonomy" id="2866162"/>
    <lineage>
        <taxon>Bacteria</taxon>
        <taxon>Pseudomonadati</taxon>
        <taxon>Verrucomicrobiota</taxon>
        <taxon>Opitutia</taxon>
        <taxon>Opitutales</taxon>
        <taxon>Opitutaceae</taxon>
        <taxon>Actomonas</taxon>
    </lineage>
</organism>
<gene>
    <name evidence="1" type="ORF">K1X11_018025</name>
</gene>
<name>A0ABZ1C4R5_9BACT</name>
<reference evidence="1 2" key="1">
    <citation type="submission" date="2023-12" db="EMBL/GenBank/DDBJ databases">
        <title>Description of an unclassified Opitutus bacterium of Verrucomicrobiota.</title>
        <authorList>
            <person name="Zhang D.-F."/>
        </authorList>
    </citation>
    <scope>NUCLEOTIDE SEQUENCE [LARGE SCALE GENOMIC DNA]</scope>
    <source>
        <strain evidence="1 2">WL0086</strain>
    </source>
</reference>
<keyword evidence="2" id="KW-1185">Reference proteome</keyword>
<dbReference type="EMBL" id="CP139781">
    <property type="protein sequence ID" value="WRQ86714.1"/>
    <property type="molecule type" value="Genomic_DNA"/>
</dbReference>
<evidence type="ECO:0000313" key="2">
    <source>
        <dbReference type="Proteomes" id="UP000738431"/>
    </source>
</evidence>
<dbReference type="Proteomes" id="UP000738431">
    <property type="component" value="Chromosome"/>
</dbReference>
<sequence length="615" mass="64725">MNLRRFTSQFSAYSAGGAASGPTAVSGVKPDPQAYHPAGVGRALRRLALAVGVLVGATSAQAQWETVTYHLKGGWNAIYLHGEADYASLETIFPESSNVISVWRWNPNPNPIQIGTSSVLPTTGTPEWQVWTRAEGDSDSLDSLPGQSAYLVECSGSAGDSSTVTITQRVLPPRYSWVRNGANLLGFPSRLSGNYPLFSTYFATFPVATASNSKIYKYDGGPLGPGNPIQVFSPSSERLDRTKAYWFEAPVVGNFYAPLEVTPSRLDGLHYGRTGSLITVRVRNRTASALNLTVSPVTSAAAPVGEEAIAAPVPLTFREFDTGSSAYVFNAVSGDIPVTIGPQSAVELSFGVDRSQIVGSTDSLYASLLRFTDGGNLMDVTLPVSARVSSMAGLWVGEALVSEVQSHVPGAEGTGTGRDFPLRLIVHVADDGTARLLSQVFIGTLTSNPNAVGLATVEGALLASDKANAQRLSVAHLPPDTVADDVVGSGSVAIGQTLTRTITIGFNAPTNPYVHTYHPDHDNRNARFDAMLPAGEESPTITRAMSFAFTASPPEGTSPQGWGSSVIGGDYTETLSGLRRAKMSDGTSTTSITVSGTFILRRVSELGSITTTAAP</sequence>
<evidence type="ECO:0008006" key="3">
    <source>
        <dbReference type="Google" id="ProtNLM"/>
    </source>
</evidence>
<accession>A0ABZ1C4R5</accession>
<protein>
    <recommendedName>
        <fullName evidence="3">Ig-like domain-containing protein</fullName>
    </recommendedName>
</protein>
<dbReference type="RefSeq" id="WP_221030552.1">
    <property type="nucleotide sequence ID" value="NZ_CP139781.1"/>
</dbReference>
<proteinExistence type="predicted"/>